<keyword evidence="2" id="KW-1185">Reference proteome</keyword>
<evidence type="ECO:0000313" key="2">
    <source>
        <dbReference type="Proteomes" id="UP000318017"/>
    </source>
</evidence>
<dbReference type="OrthoDB" id="251560at2"/>
<reference evidence="1 2" key="1">
    <citation type="submission" date="2019-02" db="EMBL/GenBank/DDBJ databases">
        <title>Deep-cultivation of Planctomycetes and their phenomic and genomic characterization uncovers novel biology.</title>
        <authorList>
            <person name="Wiegand S."/>
            <person name="Jogler M."/>
            <person name="Boedeker C."/>
            <person name="Pinto D."/>
            <person name="Vollmers J."/>
            <person name="Rivas-Marin E."/>
            <person name="Kohn T."/>
            <person name="Peeters S.H."/>
            <person name="Heuer A."/>
            <person name="Rast P."/>
            <person name="Oberbeckmann S."/>
            <person name="Bunk B."/>
            <person name="Jeske O."/>
            <person name="Meyerdierks A."/>
            <person name="Storesund J.E."/>
            <person name="Kallscheuer N."/>
            <person name="Luecker S."/>
            <person name="Lage O.M."/>
            <person name="Pohl T."/>
            <person name="Merkel B.J."/>
            <person name="Hornburger P."/>
            <person name="Mueller R.-W."/>
            <person name="Bruemmer F."/>
            <person name="Labrenz M."/>
            <person name="Spormann A.M."/>
            <person name="Op den Camp H."/>
            <person name="Overmann J."/>
            <person name="Amann R."/>
            <person name="Jetten M.S.M."/>
            <person name="Mascher T."/>
            <person name="Medema M.H."/>
            <person name="Devos D.P."/>
            <person name="Kaster A.-K."/>
            <person name="Ovreas L."/>
            <person name="Rohde M."/>
            <person name="Galperin M.Y."/>
            <person name="Jogler C."/>
        </authorList>
    </citation>
    <scope>NUCLEOTIDE SEQUENCE [LARGE SCALE GENOMIC DNA]</scope>
    <source>
        <strain evidence="1 2">Q31a</strain>
    </source>
</reference>
<dbReference type="SUPFAM" id="SSF48452">
    <property type="entry name" value="TPR-like"/>
    <property type="match status" value="1"/>
</dbReference>
<evidence type="ECO:0008006" key="3">
    <source>
        <dbReference type="Google" id="ProtNLM"/>
    </source>
</evidence>
<protein>
    <recommendedName>
        <fullName evidence="3">Tetratricopeptide repeat protein</fullName>
    </recommendedName>
</protein>
<dbReference type="AlphaFoldDB" id="A0A518GF53"/>
<sequence length="365" mass="39674">MHTVASQNVAPKNIAARDPVRSHLRLALALGCALVCVGLAVRPADADDRVYPVQGSLVSGDLQKITPAQVTITVRNEPKNYQLSDVRKITFDDEPKELDRAREQVLLGQFDQALDEVNKIELSSIQNPLIRQDIEFYRAYCEGKLGLAGAGDKKKAYDGLMALVRANSQTHHFYPICEMLGELAAAAGQNAKPFYEKLLEAPSPETIAMGVYRLGEVELAAGNTAAAKTRFDQLATAQSTSPAMTRLKNLAEVGLAVCKLQADDPQAALDQLNSMVKTGDSTDQELFARISNAKGACFLAMKQPDRAILSYLHTDLLFFTEADAHAEALYQLSKLWPGAGQAARAADAKARLTQRYASSTWANKP</sequence>
<dbReference type="RefSeq" id="WP_145084310.1">
    <property type="nucleotide sequence ID" value="NZ_CP036298.1"/>
</dbReference>
<dbReference type="Gene3D" id="1.25.40.10">
    <property type="entry name" value="Tetratricopeptide repeat domain"/>
    <property type="match status" value="1"/>
</dbReference>
<dbReference type="InterPro" id="IPR011990">
    <property type="entry name" value="TPR-like_helical_dom_sf"/>
</dbReference>
<gene>
    <name evidence="1" type="ORF">Q31a_56200</name>
</gene>
<organism evidence="1 2">
    <name type="scientific">Aureliella helgolandensis</name>
    <dbReference type="NCBI Taxonomy" id="2527968"/>
    <lineage>
        <taxon>Bacteria</taxon>
        <taxon>Pseudomonadati</taxon>
        <taxon>Planctomycetota</taxon>
        <taxon>Planctomycetia</taxon>
        <taxon>Pirellulales</taxon>
        <taxon>Pirellulaceae</taxon>
        <taxon>Aureliella</taxon>
    </lineage>
</organism>
<proteinExistence type="predicted"/>
<dbReference type="Proteomes" id="UP000318017">
    <property type="component" value="Chromosome"/>
</dbReference>
<evidence type="ECO:0000313" key="1">
    <source>
        <dbReference type="EMBL" id="QDV27232.1"/>
    </source>
</evidence>
<name>A0A518GF53_9BACT</name>
<accession>A0A518GF53</accession>
<dbReference type="KEGG" id="ahel:Q31a_56200"/>
<dbReference type="EMBL" id="CP036298">
    <property type="protein sequence ID" value="QDV27232.1"/>
    <property type="molecule type" value="Genomic_DNA"/>
</dbReference>